<keyword evidence="4" id="KW-0472">Membrane</keyword>
<dbReference type="Proteomes" id="UP000001640">
    <property type="component" value="Chromosome 8"/>
</dbReference>
<dbReference type="GO" id="GO:1905524">
    <property type="term" value="P:negative regulation of protein autoubiquitination"/>
    <property type="evidence" value="ECO:0007669"/>
    <property type="project" value="EnsemblFungi"/>
</dbReference>
<dbReference type="HOGENOM" id="CLU_348239_0_0_1"/>
<dbReference type="GO" id="GO:0000839">
    <property type="term" value="C:Hrd1p ubiquitin ligase ERAD-L complex"/>
    <property type="evidence" value="ECO:0007669"/>
    <property type="project" value="EnsemblFungi"/>
</dbReference>
<proteinExistence type="inferred from homology"/>
<organism evidence="6 7">
    <name type="scientific">Naumovozyma castellii</name>
    <name type="common">Yeast</name>
    <name type="synonym">Saccharomyces castellii</name>
    <dbReference type="NCBI Taxonomy" id="27288"/>
    <lineage>
        <taxon>Eukaryota</taxon>
        <taxon>Fungi</taxon>
        <taxon>Dikarya</taxon>
        <taxon>Ascomycota</taxon>
        <taxon>Saccharomycotina</taxon>
        <taxon>Saccharomycetes</taxon>
        <taxon>Saccharomycetales</taxon>
        <taxon>Saccharomycetaceae</taxon>
        <taxon>Naumovozyma</taxon>
    </lineage>
</organism>
<feature type="signal peptide" evidence="5">
    <location>
        <begin position="1"/>
        <end position="19"/>
    </location>
</feature>
<dbReference type="OMA" id="LLGHWMD"/>
<evidence type="ECO:0000313" key="7">
    <source>
        <dbReference type="Proteomes" id="UP000001640"/>
    </source>
</evidence>
<comment type="similarity">
    <text evidence="1">Belongs to the sel-1 family.</text>
</comment>
<gene>
    <name evidence="6" type="primary">NCAS0H00680</name>
    <name evidence="6" type="ordered locus">NCAS_0H00680</name>
</gene>
<dbReference type="GeneID" id="96905058"/>
<reference evidence="6 7" key="1">
    <citation type="journal article" date="2011" name="Proc. Natl. Acad. Sci. U.S.A.">
        <title>Evolutionary erosion of yeast sex chromosomes by mating-type switching accidents.</title>
        <authorList>
            <person name="Gordon J.L."/>
            <person name="Armisen D."/>
            <person name="Proux-Wera E."/>
            <person name="Oheigeartaigh S.S."/>
            <person name="Byrne K.P."/>
            <person name="Wolfe K.H."/>
        </authorList>
    </citation>
    <scope>NUCLEOTIDE SEQUENCE [LARGE SCALE GENOMIC DNA]</scope>
    <source>
        <strain evidence="7">ATCC 76901 / BCRC 22586 / CBS 4309 / NBRC 1992 / NRRL Y-12630</strain>
    </source>
</reference>
<keyword evidence="2" id="KW-0175">Coiled coil</keyword>
<evidence type="ECO:0000256" key="1">
    <source>
        <dbReference type="ARBA" id="ARBA00038101"/>
    </source>
</evidence>
<accession>G0VIQ2</accession>
<dbReference type="eggNOG" id="KOG1550">
    <property type="taxonomic scope" value="Eukaryota"/>
</dbReference>
<dbReference type="GO" id="GO:0034099">
    <property type="term" value="C:luminal surveillance complex"/>
    <property type="evidence" value="ECO:0007669"/>
    <property type="project" value="EnsemblFungi"/>
</dbReference>
<dbReference type="GO" id="GO:0004842">
    <property type="term" value="F:ubiquitin-protein transferase activity"/>
    <property type="evidence" value="ECO:0007669"/>
    <property type="project" value="EnsemblFungi"/>
</dbReference>
<protein>
    <recommendedName>
        <fullName evidence="8">ERAD-associated E3 ubiquitin-protein ligase component HRD3</fullName>
    </recommendedName>
</protein>
<sequence length="855" mass="97428">MKWITILLLPFLWSKVVLAEDDKDTDPWALIQSKLDQLPPKVDAFHTNITKNTHQDINFYVPIDYSEIEQERLFQQFWDEKITMDQRAVYDQLIESSDVYNNPNATFLLSQLHLYGLYNFPTNATLAFQYLTKFNEQTQFSNHTALFELAVMHSTGLFGAIPQDSSKALLHYQKSANLGNLMAQQVLAYKQYMGLNVPRDFNKALLLYSELSHKLRRDLNEPYNELHWQISFPVIESYQIRLSDFDHGLLGDGLNSMGSSLSRKKAMRPDITSSVLTQMNGGGQIILQFGMAGDTAAFSLGDDLDEDEQQGDGLYGGIDDDRLVDLFYKAWDLYRGTYTQLRNVTRTRELLEKTVREYERDVDEMDNLQRFFYSKSLDLLGHIFMMGETLPGGNPDINTAIIYLERAIKVIEESTVVKSRANIDLALISHYAERNATKALGFYKKMIDTRYNDGVIEYQLSQLAAANPNMNLGDPFTLMQTAYSKRYPPAIYEYAQMTEQGVNSKYNVEESTYLYKTFVEKMEPIMAPHLRNAFSELLLGNVDVALWEYTKAAEQGFESAQVSAAFLLYQKTLKFSETPMTTPERKAMEITYYSRAFKQNNVDAGVIAGDAYYDVGAYEKAIGIYESAALKYSPQAIWNLGYMYEYGLGVQKDYHLAKRYYDQVSEVDQKLFIAAKLSLFKLRLKGILDGTRYGKLSQWVPWNYGIPQGIDLSILHWYRKLSIFVQNIIQFRSINKKIWPISLTNNHTRAPHKITVQRMSAGFRIDGPNSDLFEAFGLTTEDLLTIGFILMMLLISVVLRTVAARRGWNIMINGVPVAGGEQGQNEGDVQGDGQQGPAAPEGFFGGNFDVQIFAI</sequence>
<dbReference type="InterPro" id="IPR006597">
    <property type="entry name" value="Sel1-like"/>
</dbReference>
<dbReference type="Pfam" id="PF08238">
    <property type="entry name" value="Sel1"/>
    <property type="match status" value="5"/>
</dbReference>
<keyword evidence="5" id="KW-0732">Signal</keyword>
<keyword evidence="4" id="KW-0812">Transmembrane</keyword>
<dbReference type="InParanoid" id="G0VIQ2"/>
<dbReference type="STRING" id="1064592.G0VIQ2"/>
<dbReference type="PANTHER" id="PTHR11102:SF160">
    <property type="entry name" value="ERAD-ASSOCIATED E3 UBIQUITIN-PROTEIN LIGASE COMPONENT HRD3"/>
    <property type="match status" value="1"/>
</dbReference>
<dbReference type="Gene3D" id="1.25.40.10">
    <property type="entry name" value="Tetratricopeptide repeat domain"/>
    <property type="match status" value="2"/>
</dbReference>
<keyword evidence="4" id="KW-1133">Transmembrane helix</keyword>
<feature type="transmembrane region" description="Helical" evidence="4">
    <location>
        <begin position="783"/>
        <end position="803"/>
    </location>
</feature>
<dbReference type="OrthoDB" id="27934at2759"/>
<evidence type="ECO:0000256" key="4">
    <source>
        <dbReference type="SAM" id="Phobius"/>
    </source>
</evidence>
<feature type="region of interest" description="Disordered" evidence="3">
    <location>
        <begin position="821"/>
        <end position="841"/>
    </location>
</feature>
<dbReference type="InterPro" id="IPR050767">
    <property type="entry name" value="Sel1_AlgK"/>
</dbReference>
<evidence type="ECO:0000256" key="5">
    <source>
        <dbReference type="SAM" id="SignalP"/>
    </source>
</evidence>
<keyword evidence="7" id="KW-1185">Reference proteome</keyword>
<dbReference type="RefSeq" id="XP_003677728.1">
    <property type="nucleotide sequence ID" value="XM_003677680.1"/>
</dbReference>
<feature type="coiled-coil region" evidence="2">
    <location>
        <begin position="341"/>
        <end position="368"/>
    </location>
</feature>
<evidence type="ECO:0000256" key="3">
    <source>
        <dbReference type="SAM" id="MobiDB-lite"/>
    </source>
</evidence>
<reference key="2">
    <citation type="submission" date="2011-08" db="EMBL/GenBank/DDBJ databases">
        <title>Genome sequence of Naumovozyma castellii.</title>
        <authorList>
            <person name="Gordon J.L."/>
            <person name="Armisen D."/>
            <person name="Proux-Wera E."/>
            <person name="OhEigeartaigh S.S."/>
            <person name="Byrne K.P."/>
            <person name="Wolfe K.H."/>
        </authorList>
    </citation>
    <scope>NUCLEOTIDE SEQUENCE</scope>
    <source>
        <strain>Type strain:CBS 4309</strain>
    </source>
</reference>
<dbReference type="EMBL" id="HE576759">
    <property type="protein sequence ID" value="CCC71378.1"/>
    <property type="molecule type" value="Genomic_DNA"/>
</dbReference>
<dbReference type="GO" id="GO:0030970">
    <property type="term" value="P:retrograde protein transport, ER to cytosol"/>
    <property type="evidence" value="ECO:0007669"/>
    <property type="project" value="EnsemblFungi"/>
</dbReference>
<dbReference type="GO" id="GO:0000838">
    <property type="term" value="C:Hrd1p ubiquitin ligase ERAD-M complex"/>
    <property type="evidence" value="ECO:0007669"/>
    <property type="project" value="EnsemblFungi"/>
</dbReference>
<dbReference type="SUPFAM" id="SSF81901">
    <property type="entry name" value="HCP-like"/>
    <property type="match status" value="2"/>
</dbReference>
<dbReference type="PANTHER" id="PTHR11102">
    <property type="entry name" value="SEL-1-LIKE PROTEIN"/>
    <property type="match status" value="1"/>
</dbReference>
<dbReference type="FunCoup" id="G0VIQ2">
    <property type="interactions" value="349"/>
</dbReference>
<dbReference type="AlphaFoldDB" id="G0VIQ2"/>
<name>G0VIQ2_NAUCA</name>
<dbReference type="KEGG" id="ncs:NCAS_0H00680"/>
<evidence type="ECO:0008006" key="8">
    <source>
        <dbReference type="Google" id="ProtNLM"/>
    </source>
</evidence>
<evidence type="ECO:0000313" key="6">
    <source>
        <dbReference type="EMBL" id="CCC71378.1"/>
    </source>
</evidence>
<dbReference type="SMART" id="SM00671">
    <property type="entry name" value="SEL1"/>
    <property type="match status" value="4"/>
</dbReference>
<dbReference type="InterPro" id="IPR011990">
    <property type="entry name" value="TPR-like_helical_dom_sf"/>
</dbReference>
<evidence type="ECO:0000256" key="2">
    <source>
        <dbReference type="SAM" id="Coils"/>
    </source>
</evidence>
<feature type="chain" id="PRO_5003410553" description="ERAD-associated E3 ubiquitin-protein ligase component HRD3" evidence="5">
    <location>
        <begin position="20"/>
        <end position="855"/>
    </location>
</feature>